<dbReference type="Gene3D" id="1.10.510.10">
    <property type="entry name" value="Transferase(Phosphotransferase) domain 1"/>
    <property type="match status" value="1"/>
</dbReference>
<name>A0A3A8ML42_9BACT</name>
<keyword evidence="1 3" id="KW-0547">Nucleotide-binding</keyword>
<dbReference type="RefSeq" id="WP_158620195.1">
    <property type="nucleotide sequence ID" value="NZ_RAWG01000384.1"/>
</dbReference>
<dbReference type="Pfam" id="PF00069">
    <property type="entry name" value="Pkinase"/>
    <property type="match status" value="1"/>
</dbReference>
<evidence type="ECO:0000256" key="2">
    <source>
        <dbReference type="ARBA" id="ARBA00022840"/>
    </source>
</evidence>
<evidence type="ECO:0000256" key="3">
    <source>
        <dbReference type="PROSITE-ProRule" id="PRU10141"/>
    </source>
</evidence>
<keyword evidence="6" id="KW-0723">Serine/threonine-protein kinase</keyword>
<protein>
    <submittedName>
        <fullName evidence="6">Serine/threonine protein kinase</fullName>
    </submittedName>
</protein>
<comment type="caution">
    <text evidence="6">The sequence shown here is derived from an EMBL/GenBank/DDBJ whole genome shotgun (WGS) entry which is preliminary data.</text>
</comment>
<feature type="domain" description="Protein kinase" evidence="5">
    <location>
        <begin position="19"/>
        <end position="289"/>
    </location>
</feature>
<dbReference type="InterPro" id="IPR008271">
    <property type="entry name" value="Ser/Thr_kinase_AS"/>
</dbReference>
<keyword evidence="6" id="KW-0808">Transferase</keyword>
<feature type="non-terminal residue" evidence="6">
    <location>
        <position position="382"/>
    </location>
</feature>
<dbReference type="Proteomes" id="UP000273405">
    <property type="component" value="Unassembled WGS sequence"/>
</dbReference>
<keyword evidence="6" id="KW-0418">Kinase</keyword>
<evidence type="ECO:0000256" key="4">
    <source>
        <dbReference type="SAM" id="MobiDB-lite"/>
    </source>
</evidence>
<dbReference type="GO" id="GO:0005524">
    <property type="term" value="F:ATP binding"/>
    <property type="evidence" value="ECO:0007669"/>
    <property type="project" value="UniProtKB-UniRule"/>
</dbReference>
<sequence length="382" mass="41244">MRLNPPSPSIAPGTVVGGYTVERKLGAGGYGTVYLAREREGGLFALKFLPVEEAGRWAEREVSILLRLQHLSHPHVVRLLSHTLWPVAEEPEFLVIVMEYVRGAPLDTWAREVNPTARAVAGVARDVAGALAAVHGEGVVHRDVKGSNVLVRAEDGRAVLADFGVGGYPGAPGITRHPFLPGTPEYRSPEAWQHRRDGASMKYVAGPADDLWALGVMLYWLLTDRYPFEAPDDVSLVDAILARTPSAPREVNPRVPEVLSRVCLRLLEKRPEARFADAGALATELTEALAGAEEAWDVPLCDFYSVHTATTKGRASDLLAWAKAPHQPPRRGPRPKRAVAEVPPRAGAAAPEGRAPSEVAPPHPRAPIPRRGLRVVAGLVLA</sequence>
<dbReference type="SMART" id="SM00220">
    <property type="entry name" value="S_TKc"/>
    <property type="match status" value="1"/>
</dbReference>
<dbReference type="PROSITE" id="PS00108">
    <property type="entry name" value="PROTEIN_KINASE_ST"/>
    <property type="match status" value="1"/>
</dbReference>
<dbReference type="OrthoDB" id="5524425at2"/>
<evidence type="ECO:0000313" key="6">
    <source>
        <dbReference type="EMBL" id="RKH33178.1"/>
    </source>
</evidence>
<dbReference type="CDD" id="cd14014">
    <property type="entry name" value="STKc_PknB_like"/>
    <property type="match status" value="1"/>
</dbReference>
<feature type="compositionally biased region" description="Low complexity" evidence="4">
    <location>
        <begin position="340"/>
        <end position="356"/>
    </location>
</feature>
<dbReference type="AlphaFoldDB" id="A0A3A8ML42"/>
<reference evidence="7" key="1">
    <citation type="submission" date="2018-09" db="EMBL/GenBank/DDBJ databases">
        <authorList>
            <person name="Livingstone P.G."/>
            <person name="Whitworth D.E."/>
        </authorList>
    </citation>
    <scope>NUCLEOTIDE SEQUENCE [LARGE SCALE GENOMIC DNA]</scope>
    <source>
        <strain evidence="7">CA040B</strain>
    </source>
</reference>
<accession>A0A3A8ML42</accession>
<feature type="region of interest" description="Disordered" evidence="4">
    <location>
        <begin position="324"/>
        <end position="368"/>
    </location>
</feature>
<dbReference type="PANTHER" id="PTHR24359">
    <property type="entry name" value="SERINE/THREONINE-PROTEIN KINASE SBK1"/>
    <property type="match status" value="1"/>
</dbReference>
<proteinExistence type="predicted"/>
<keyword evidence="2 3" id="KW-0067">ATP-binding</keyword>
<dbReference type="InterPro" id="IPR011009">
    <property type="entry name" value="Kinase-like_dom_sf"/>
</dbReference>
<dbReference type="Gene3D" id="3.30.200.20">
    <property type="entry name" value="Phosphorylase Kinase, domain 1"/>
    <property type="match status" value="1"/>
</dbReference>
<evidence type="ECO:0000313" key="7">
    <source>
        <dbReference type="Proteomes" id="UP000273405"/>
    </source>
</evidence>
<dbReference type="InterPro" id="IPR000719">
    <property type="entry name" value="Prot_kinase_dom"/>
</dbReference>
<dbReference type="EMBL" id="RAWG01000384">
    <property type="protein sequence ID" value="RKH33178.1"/>
    <property type="molecule type" value="Genomic_DNA"/>
</dbReference>
<organism evidence="6 7">
    <name type="scientific">Corallococcus sicarius</name>
    <dbReference type="NCBI Taxonomy" id="2316726"/>
    <lineage>
        <taxon>Bacteria</taxon>
        <taxon>Pseudomonadati</taxon>
        <taxon>Myxococcota</taxon>
        <taxon>Myxococcia</taxon>
        <taxon>Myxococcales</taxon>
        <taxon>Cystobacterineae</taxon>
        <taxon>Myxococcaceae</taxon>
        <taxon>Corallococcus</taxon>
    </lineage>
</organism>
<dbReference type="GO" id="GO:0004674">
    <property type="term" value="F:protein serine/threonine kinase activity"/>
    <property type="evidence" value="ECO:0007669"/>
    <property type="project" value="UniProtKB-KW"/>
</dbReference>
<keyword evidence="7" id="KW-1185">Reference proteome</keyword>
<feature type="binding site" evidence="3">
    <location>
        <position position="47"/>
    </location>
    <ligand>
        <name>ATP</name>
        <dbReference type="ChEBI" id="CHEBI:30616"/>
    </ligand>
</feature>
<evidence type="ECO:0000259" key="5">
    <source>
        <dbReference type="PROSITE" id="PS50011"/>
    </source>
</evidence>
<dbReference type="PROSITE" id="PS00107">
    <property type="entry name" value="PROTEIN_KINASE_ATP"/>
    <property type="match status" value="1"/>
</dbReference>
<dbReference type="PROSITE" id="PS50011">
    <property type="entry name" value="PROTEIN_KINASE_DOM"/>
    <property type="match status" value="1"/>
</dbReference>
<dbReference type="InterPro" id="IPR017441">
    <property type="entry name" value="Protein_kinase_ATP_BS"/>
</dbReference>
<dbReference type="SUPFAM" id="SSF56112">
    <property type="entry name" value="Protein kinase-like (PK-like)"/>
    <property type="match status" value="1"/>
</dbReference>
<feature type="compositionally biased region" description="Basic residues" evidence="4">
    <location>
        <begin position="328"/>
        <end position="337"/>
    </location>
</feature>
<gene>
    <name evidence="6" type="ORF">D7X12_36375</name>
</gene>
<evidence type="ECO:0000256" key="1">
    <source>
        <dbReference type="ARBA" id="ARBA00022741"/>
    </source>
</evidence>
<dbReference type="PANTHER" id="PTHR24359:SF1">
    <property type="entry name" value="INHIBITOR OF NUCLEAR FACTOR KAPPA-B KINASE EPSILON SUBUNIT HOMOLOG 1-RELATED"/>
    <property type="match status" value="1"/>
</dbReference>